<evidence type="ECO:0000256" key="1">
    <source>
        <dbReference type="ARBA" id="ARBA00004370"/>
    </source>
</evidence>
<comment type="subcellular location">
    <subcellularLocation>
        <location evidence="1">Membrane</location>
    </subcellularLocation>
</comment>
<dbReference type="GO" id="GO:0016020">
    <property type="term" value="C:membrane"/>
    <property type="evidence" value="ECO:0007669"/>
    <property type="project" value="UniProtKB-SubCell"/>
</dbReference>
<keyword evidence="4 7" id="KW-0472">Membrane</keyword>
<reference evidence="9" key="2">
    <citation type="submission" date="2023-05" db="EMBL/GenBank/DDBJ databases">
        <authorList>
            <person name="Schelkunov M.I."/>
        </authorList>
    </citation>
    <scope>NUCLEOTIDE SEQUENCE</scope>
    <source>
        <strain evidence="9">Hsosn_3</strain>
        <tissue evidence="9">Leaf</tissue>
    </source>
</reference>
<evidence type="ECO:0000256" key="6">
    <source>
        <dbReference type="SAM" id="MobiDB-lite"/>
    </source>
</evidence>
<evidence type="ECO:0000256" key="2">
    <source>
        <dbReference type="ARBA" id="ARBA00022692"/>
    </source>
</evidence>
<reference evidence="9" key="1">
    <citation type="submission" date="2023-02" db="EMBL/GenBank/DDBJ databases">
        <title>Genome of toxic invasive species Heracleum sosnowskyi carries increased number of genes despite the absence of recent whole-genome duplications.</title>
        <authorList>
            <person name="Schelkunov M."/>
            <person name="Shtratnikova V."/>
            <person name="Makarenko M."/>
            <person name="Klepikova A."/>
            <person name="Omelchenko D."/>
            <person name="Novikova G."/>
            <person name="Obukhova E."/>
            <person name="Bogdanov V."/>
            <person name="Penin A."/>
            <person name="Logacheva M."/>
        </authorList>
    </citation>
    <scope>NUCLEOTIDE SEQUENCE</scope>
    <source>
        <strain evidence="9">Hsosn_3</strain>
        <tissue evidence="9">Leaf</tissue>
    </source>
</reference>
<dbReference type="AlphaFoldDB" id="A0AAD8IHT8"/>
<proteinExistence type="predicted"/>
<dbReference type="Proteomes" id="UP001237642">
    <property type="component" value="Unassembled WGS sequence"/>
</dbReference>
<organism evidence="9 10">
    <name type="scientific">Heracleum sosnowskyi</name>
    <dbReference type="NCBI Taxonomy" id="360622"/>
    <lineage>
        <taxon>Eukaryota</taxon>
        <taxon>Viridiplantae</taxon>
        <taxon>Streptophyta</taxon>
        <taxon>Embryophyta</taxon>
        <taxon>Tracheophyta</taxon>
        <taxon>Spermatophyta</taxon>
        <taxon>Magnoliopsida</taxon>
        <taxon>eudicotyledons</taxon>
        <taxon>Gunneridae</taxon>
        <taxon>Pentapetalae</taxon>
        <taxon>asterids</taxon>
        <taxon>campanulids</taxon>
        <taxon>Apiales</taxon>
        <taxon>Apiaceae</taxon>
        <taxon>Apioideae</taxon>
        <taxon>apioid superclade</taxon>
        <taxon>Tordylieae</taxon>
        <taxon>Tordyliinae</taxon>
        <taxon>Heracleum</taxon>
    </lineage>
</organism>
<evidence type="ECO:0000259" key="8">
    <source>
        <dbReference type="PROSITE" id="PS51775"/>
    </source>
</evidence>
<accession>A0AAD8IHT8</accession>
<dbReference type="PROSITE" id="PS51775">
    <property type="entry name" value="GTD_BINDING"/>
    <property type="match status" value="1"/>
</dbReference>
<comment type="caution">
    <text evidence="9">The sequence shown here is derived from an EMBL/GenBank/DDBJ whole genome shotgun (WGS) entry which is preliminary data.</text>
</comment>
<evidence type="ECO:0000313" key="9">
    <source>
        <dbReference type="EMBL" id="KAK1384687.1"/>
    </source>
</evidence>
<dbReference type="EMBL" id="JAUIZM010000005">
    <property type="protein sequence ID" value="KAK1384687.1"/>
    <property type="molecule type" value="Genomic_DNA"/>
</dbReference>
<keyword evidence="3 7" id="KW-1133">Transmembrane helix</keyword>
<evidence type="ECO:0000256" key="5">
    <source>
        <dbReference type="SAM" id="Coils"/>
    </source>
</evidence>
<dbReference type="GO" id="GO:0080115">
    <property type="term" value="F:myosin XI tail binding"/>
    <property type="evidence" value="ECO:0007669"/>
    <property type="project" value="UniProtKB-ARBA"/>
</dbReference>
<evidence type="ECO:0000256" key="7">
    <source>
        <dbReference type="SAM" id="Phobius"/>
    </source>
</evidence>
<protein>
    <submittedName>
        <fullName evidence="9">Myosin-binding protein 7</fullName>
    </submittedName>
</protein>
<dbReference type="PANTHER" id="PTHR31422">
    <property type="entry name" value="BNAANNG28530D PROTEIN"/>
    <property type="match status" value="1"/>
</dbReference>
<feature type="transmembrane region" description="Helical" evidence="7">
    <location>
        <begin position="405"/>
        <end position="424"/>
    </location>
</feature>
<dbReference type="PANTHER" id="PTHR31422:SF0">
    <property type="entry name" value="MYOSIN-BINDING PROTEIN 7"/>
    <property type="match status" value="1"/>
</dbReference>
<feature type="coiled-coil region" evidence="5">
    <location>
        <begin position="73"/>
        <end position="125"/>
    </location>
</feature>
<sequence>MSMDSEHDMPLSISRVECCDCECACVTTKRSNSGAWLRKLGAFEVEEGGFEIPGLDTAKVQLVDECVLLREMVTRQKQRIDDLSVELEEERNASASSASEAMSMILRLQREKAEVQMEFRQYKRVVEEKIVHDGEEILALEDLLYKREQIIKSLTCEMESYKHRMMSYGLTEVETEGEVVRSRNNSKDYWEAQHDTFTYDYPSTECSSYENQFSNDEVNSDVVEVEKHVFRELPQPRGQIEDLEYRTKQLEESQPDVEIFGTKNVLEKVEGSHSPRYRHGRKSSTDSSSSIYASVKESTDVAYDLGRAKEKECVHVHSEKKSNLEMVDTELEVGDDMSERVHTLEDIKKLYMKLQALEADRESMRQALISVGTEKAQLVLLKEITQQLCQDLSLAKTLPVRNTSVSGSFSIFSFLKWIMSFVYWRRKARQCRYMFGMSAHNIGLLVLLDKGIRVRRWRSISSTKV</sequence>
<gene>
    <name evidence="9" type="ORF">POM88_022422</name>
</gene>
<dbReference type="InterPro" id="IPR007656">
    <property type="entry name" value="GTD-bd"/>
</dbReference>
<feature type="domain" description="GTD-binding" evidence="8">
    <location>
        <begin position="64"/>
        <end position="162"/>
    </location>
</feature>
<evidence type="ECO:0000256" key="3">
    <source>
        <dbReference type="ARBA" id="ARBA00022989"/>
    </source>
</evidence>
<evidence type="ECO:0000313" key="10">
    <source>
        <dbReference type="Proteomes" id="UP001237642"/>
    </source>
</evidence>
<dbReference type="Pfam" id="PF04576">
    <property type="entry name" value="Zein-binding"/>
    <property type="match status" value="1"/>
</dbReference>
<evidence type="ECO:0000256" key="4">
    <source>
        <dbReference type="ARBA" id="ARBA00023136"/>
    </source>
</evidence>
<keyword evidence="10" id="KW-1185">Reference proteome</keyword>
<name>A0AAD8IHT8_9APIA</name>
<keyword evidence="5" id="KW-0175">Coiled coil</keyword>
<feature type="region of interest" description="Disordered" evidence="6">
    <location>
        <begin position="270"/>
        <end position="291"/>
    </location>
</feature>
<keyword evidence="2 7" id="KW-0812">Transmembrane</keyword>